<dbReference type="InterPro" id="IPR011045">
    <property type="entry name" value="N2O_reductase_N"/>
</dbReference>
<feature type="chain" id="PRO_5046343206" description="BACON domain-containing protein" evidence="1">
    <location>
        <begin position="29"/>
        <end position="487"/>
    </location>
</feature>
<dbReference type="EMBL" id="JRGF01000001">
    <property type="protein sequence ID" value="KHE43038.1"/>
    <property type="molecule type" value="Genomic_DNA"/>
</dbReference>
<reference evidence="3 4" key="1">
    <citation type="submission" date="2014-09" db="EMBL/GenBank/DDBJ databases">
        <title>Alistipes sp. 627, sp. nov., a novel member of the family Rikenellaceae isolated from human faeces.</title>
        <authorList>
            <person name="Shkoporov A.N."/>
            <person name="Chaplin A.V."/>
            <person name="Motuzova O.V."/>
            <person name="Kafarskaia L.I."/>
            <person name="Khokhlova E.V."/>
            <person name="Efimov B.A."/>
        </authorList>
    </citation>
    <scope>NUCLEOTIDE SEQUENCE [LARGE SCALE GENOMIC DNA]</scope>
    <source>
        <strain evidence="3 4">627</strain>
    </source>
</reference>
<organism evidence="3 4">
    <name type="scientific">Alistipes inops</name>
    <dbReference type="NCBI Taxonomy" id="1501391"/>
    <lineage>
        <taxon>Bacteria</taxon>
        <taxon>Pseudomonadati</taxon>
        <taxon>Bacteroidota</taxon>
        <taxon>Bacteroidia</taxon>
        <taxon>Bacteroidales</taxon>
        <taxon>Rikenellaceae</taxon>
        <taxon>Alistipes</taxon>
    </lineage>
</organism>
<gene>
    <name evidence="3" type="ORF">LG35_00850</name>
</gene>
<dbReference type="InterPro" id="IPR024361">
    <property type="entry name" value="BACON"/>
</dbReference>
<accession>A0ABR4YMR2</accession>
<dbReference type="Gene3D" id="2.60.40.10">
    <property type="entry name" value="Immunoglobulins"/>
    <property type="match status" value="1"/>
</dbReference>
<feature type="signal peptide" evidence="1">
    <location>
        <begin position="1"/>
        <end position="28"/>
    </location>
</feature>
<name>A0ABR4YMR2_9BACT</name>
<dbReference type="CDD" id="cd14948">
    <property type="entry name" value="BACON"/>
    <property type="match status" value="1"/>
</dbReference>
<dbReference type="Pfam" id="PF13004">
    <property type="entry name" value="BACON"/>
    <property type="match status" value="1"/>
</dbReference>
<dbReference type="RefSeq" id="WP_035471292.1">
    <property type="nucleotide sequence ID" value="NZ_JRGF01000001.1"/>
</dbReference>
<keyword evidence="4" id="KW-1185">Reference proteome</keyword>
<evidence type="ECO:0000259" key="2">
    <source>
        <dbReference type="Pfam" id="PF13004"/>
    </source>
</evidence>
<feature type="domain" description="BACON" evidence="2">
    <location>
        <begin position="60"/>
        <end position="111"/>
    </location>
</feature>
<dbReference type="PROSITE" id="PS51257">
    <property type="entry name" value="PROKAR_LIPOPROTEIN"/>
    <property type="match status" value="1"/>
</dbReference>
<evidence type="ECO:0000313" key="3">
    <source>
        <dbReference type="EMBL" id="KHE43038.1"/>
    </source>
</evidence>
<keyword evidence="1" id="KW-0732">Signal</keyword>
<dbReference type="InterPro" id="IPR013783">
    <property type="entry name" value="Ig-like_fold"/>
</dbReference>
<evidence type="ECO:0000256" key="1">
    <source>
        <dbReference type="SAM" id="SignalP"/>
    </source>
</evidence>
<sequence>MKHIIRRIIPIVLLLAGTLTGCSNPANNETHYVRLSDAACTFRHTDNMPFTIEVITSPDNWEARSSGSWLQAERQGTALVLTPEENLTGAERSTEVTVTAGQATARIQVTQLGDTTLPIIYRKLDDLHSSAISPDGNIVGGYYSTADDESYSKMTVVFIDLRTGERTEFGPYPESLILPTSVSCVTSQGLMYVVNGQGDMFAFDMHERNYFIPEVAGYATIQVNSSSADGTKWVGRATGKGETMYVPLISENGTVRELPMTELNYRNEPHSMGIIARGISADGSIAYGTIWDNLDFGMVYWDKEGNVHYVGEDVRTVTTVQRSDGYGGTYDYNIVNGMISWAGTYQASPSGKYIAGTYREESISENGETINESYWPAFFNTETKKTHVFSEFGDGCGMTATDDGIGFIGTPSVFTTAGAVVNIETGEHLGSIQEWVMERYGLYLPAAGFVQYVIPTGEPGSEFILWGISPDSTVSEPNWYVAPNPAK</sequence>
<protein>
    <recommendedName>
        <fullName evidence="2">BACON domain-containing protein</fullName>
    </recommendedName>
</protein>
<proteinExistence type="predicted"/>
<evidence type="ECO:0000313" key="4">
    <source>
        <dbReference type="Proteomes" id="UP000030889"/>
    </source>
</evidence>
<dbReference type="SUPFAM" id="SSF50974">
    <property type="entry name" value="Nitrous oxide reductase, N-terminal domain"/>
    <property type="match status" value="1"/>
</dbReference>
<comment type="caution">
    <text evidence="3">The sequence shown here is derived from an EMBL/GenBank/DDBJ whole genome shotgun (WGS) entry which is preliminary data.</text>
</comment>
<dbReference type="Proteomes" id="UP000030889">
    <property type="component" value="Unassembled WGS sequence"/>
</dbReference>